<dbReference type="EMBL" id="CP074133">
    <property type="protein sequence ID" value="QUX20911.1"/>
    <property type="molecule type" value="Genomic_DNA"/>
</dbReference>
<dbReference type="InterPro" id="IPR010982">
    <property type="entry name" value="Lambda_DNA-bd_dom_sf"/>
</dbReference>
<dbReference type="PROSITE" id="PS50932">
    <property type="entry name" value="HTH_LACI_2"/>
    <property type="match status" value="1"/>
</dbReference>
<evidence type="ECO:0000313" key="6">
    <source>
        <dbReference type="Proteomes" id="UP000676079"/>
    </source>
</evidence>
<dbReference type="GO" id="GO:0003677">
    <property type="term" value="F:DNA binding"/>
    <property type="evidence" value="ECO:0007669"/>
    <property type="project" value="UniProtKB-KW"/>
</dbReference>
<dbReference type="CDD" id="cd01392">
    <property type="entry name" value="HTH_LacI"/>
    <property type="match status" value="1"/>
</dbReference>
<evidence type="ECO:0000256" key="3">
    <source>
        <dbReference type="ARBA" id="ARBA00023163"/>
    </source>
</evidence>
<dbReference type="Proteomes" id="UP000676079">
    <property type="component" value="Chromosome"/>
</dbReference>
<dbReference type="InterPro" id="IPR028082">
    <property type="entry name" value="Peripla_BP_I"/>
</dbReference>
<name>A0ABX8BF83_9ACTN</name>
<dbReference type="InterPro" id="IPR046335">
    <property type="entry name" value="LacI/GalR-like_sensor"/>
</dbReference>
<accession>A0ABX8BF83</accession>
<evidence type="ECO:0000256" key="2">
    <source>
        <dbReference type="ARBA" id="ARBA00023125"/>
    </source>
</evidence>
<dbReference type="SMART" id="SM00354">
    <property type="entry name" value="HTH_LACI"/>
    <property type="match status" value="1"/>
</dbReference>
<dbReference type="Pfam" id="PF00356">
    <property type="entry name" value="LacI"/>
    <property type="match status" value="1"/>
</dbReference>
<keyword evidence="3" id="KW-0804">Transcription</keyword>
<gene>
    <name evidence="5" type="ORF">KGD84_20875</name>
</gene>
<evidence type="ECO:0000313" key="5">
    <source>
        <dbReference type="EMBL" id="QUX20911.1"/>
    </source>
</evidence>
<dbReference type="PROSITE" id="PS00356">
    <property type="entry name" value="HTH_LACI_1"/>
    <property type="match status" value="1"/>
</dbReference>
<organism evidence="5 6">
    <name type="scientific">Nocardiopsis changdeensis</name>
    <dbReference type="NCBI Taxonomy" id="2831969"/>
    <lineage>
        <taxon>Bacteria</taxon>
        <taxon>Bacillati</taxon>
        <taxon>Actinomycetota</taxon>
        <taxon>Actinomycetes</taxon>
        <taxon>Streptosporangiales</taxon>
        <taxon>Nocardiopsidaceae</taxon>
        <taxon>Nocardiopsis</taxon>
    </lineage>
</organism>
<dbReference type="Gene3D" id="3.40.50.2300">
    <property type="match status" value="2"/>
</dbReference>
<keyword evidence="6" id="KW-1185">Reference proteome</keyword>
<protein>
    <submittedName>
        <fullName evidence="5">LacI family DNA-binding transcriptional regulator</fullName>
    </submittedName>
</protein>
<keyword evidence="1" id="KW-0805">Transcription regulation</keyword>
<reference evidence="5 6" key="1">
    <citation type="submission" date="2021-05" db="EMBL/GenBank/DDBJ databases">
        <title>Direct Submission.</title>
        <authorList>
            <person name="Li K."/>
            <person name="Gao J."/>
        </authorList>
    </citation>
    <scope>NUCLEOTIDE SEQUENCE [LARGE SCALE GENOMIC DNA]</scope>
    <source>
        <strain evidence="5 6">Mg02</strain>
    </source>
</reference>
<evidence type="ECO:0000259" key="4">
    <source>
        <dbReference type="PROSITE" id="PS50932"/>
    </source>
</evidence>
<dbReference type="SUPFAM" id="SSF47413">
    <property type="entry name" value="lambda repressor-like DNA-binding domains"/>
    <property type="match status" value="1"/>
</dbReference>
<dbReference type="Pfam" id="PF13377">
    <property type="entry name" value="Peripla_BP_3"/>
    <property type="match status" value="1"/>
</dbReference>
<dbReference type="InterPro" id="IPR000843">
    <property type="entry name" value="HTH_LacI"/>
</dbReference>
<dbReference type="PANTHER" id="PTHR30146:SF109">
    <property type="entry name" value="HTH-TYPE TRANSCRIPTIONAL REGULATOR GALS"/>
    <property type="match status" value="1"/>
</dbReference>
<dbReference type="CDD" id="cd06267">
    <property type="entry name" value="PBP1_LacI_sugar_binding-like"/>
    <property type="match status" value="1"/>
</dbReference>
<dbReference type="SUPFAM" id="SSF53822">
    <property type="entry name" value="Periplasmic binding protein-like I"/>
    <property type="match status" value="1"/>
</dbReference>
<dbReference type="Gene3D" id="1.10.260.40">
    <property type="entry name" value="lambda repressor-like DNA-binding domains"/>
    <property type="match status" value="1"/>
</dbReference>
<keyword evidence="2 5" id="KW-0238">DNA-binding</keyword>
<feature type="domain" description="HTH lacI-type" evidence="4">
    <location>
        <begin position="21"/>
        <end position="75"/>
    </location>
</feature>
<dbReference type="PANTHER" id="PTHR30146">
    <property type="entry name" value="LACI-RELATED TRANSCRIPTIONAL REPRESSOR"/>
    <property type="match status" value="1"/>
</dbReference>
<evidence type="ECO:0000256" key="1">
    <source>
        <dbReference type="ARBA" id="ARBA00023015"/>
    </source>
</evidence>
<proteinExistence type="predicted"/>
<sequence>MRVSVNHSGGPGAASEPVRRATMRDVAALSGVSIKTVSRVINGVPSVSEELRDRVTRAIARLDFQPNLAASSLRRTDGATRQIALLLEDVANPFSATLSRAVEDAAREHGTLVLAGSLDEDPQRERELVRAATLHRVDGILLVPAGPDHGYLHREIRNGTPVVFADRPPRGLAADAVLSANAEGARRAVLHLADHGHTEIAFLGDGHRISTAVERLAGYRAALAERGLPERPGRAVWDLSDPRSAAEAVAAMLDSDDPPTALFTAQNLVTIGAIRTLQARGLHGEVAVVGFDDFPMADLLMPRVTVVAQDVAGIGALAVRRLFERIAGDTSPPREERVPTALVVRGSGEIPPAAGRWSGAGGSAPR</sequence>